<protein>
    <submittedName>
        <fullName evidence="2">Uncharacterized protein</fullName>
    </submittedName>
</protein>
<name>A0A812UNH6_9DINO</name>
<reference evidence="2" key="1">
    <citation type="submission" date="2021-02" db="EMBL/GenBank/DDBJ databases">
        <authorList>
            <person name="Dougan E. K."/>
            <person name="Rhodes N."/>
            <person name="Thang M."/>
            <person name="Chan C."/>
        </authorList>
    </citation>
    <scope>NUCLEOTIDE SEQUENCE</scope>
</reference>
<organism evidence="2 3">
    <name type="scientific">Symbiodinium natans</name>
    <dbReference type="NCBI Taxonomy" id="878477"/>
    <lineage>
        <taxon>Eukaryota</taxon>
        <taxon>Sar</taxon>
        <taxon>Alveolata</taxon>
        <taxon>Dinophyceae</taxon>
        <taxon>Suessiales</taxon>
        <taxon>Symbiodiniaceae</taxon>
        <taxon>Symbiodinium</taxon>
    </lineage>
</organism>
<evidence type="ECO:0000313" key="3">
    <source>
        <dbReference type="Proteomes" id="UP000604046"/>
    </source>
</evidence>
<evidence type="ECO:0000256" key="1">
    <source>
        <dbReference type="SAM" id="MobiDB-lite"/>
    </source>
</evidence>
<keyword evidence="3" id="KW-1185">Reference proteome</keyword>
<sequence>MGTGGLVVFRSAEKGARRGVYACIYFQCDGYYTSLGVRLAEFLKTCKLVNGLSGEPDDGKIICNGFGCLVAQFISHFKTGAGHLYMFPTDCKLEMEFVYIVECDDSRPPSLSVKSWMGAHPNPEDATSMSLDEFHAFSLQGGPASEDEAEGTAAEAKPALARSVGEE</sequence>
<accession>A0A812UNH6</accession>
<gene>
    <name evidence="2" type="ORF">SNAT2548_LOCUS32672</name>
</gene>
<dbReference type="EMBL" id="CAJNDS010002721">
    <property type="protein sequence ID" value="CAE7573170.1"/>
    <property type="molecule type" value="Genomic_DNA"/>
</dbReference>
<dbReference type="OrthoDB" id="416848at2759"/>
<feature type="region of interest" description="Disordered" evidence="1">
    <location>
        <begin position="140"/>
        <end position="167"/>
    </location>
</feature>
<evidence type="ECO:0000313" key="2">
    <source>
        <dbReference type="EMBL" id="CAE7573170.1"/>
    </source>
</evidence>
<dbReference type="AlphaFoldDB" id="A0A812UNH6"/>
<dbReference type="Proteomes" id="UP000604046">
    <property type="component" value="Unassembled WGS sequence"/>
</dbReference>
<proteinExistence type="predicted"/>
<comment type="caution">
    <text evidence="2">The sequence shown here is derived from an EMBL/GenBank/DDBJ whole genome shotgun (WGS) entry which is preliminary data.</text>
</comment>